<dbReference type="SUPFAM" id="SSF57667">
    <property type="entry name" value="beta-beta-alpha zinc fingers"/>
    <property type="match status" value="8"/>
</dbReference>
<evidence type="ECO:0000256" key="13">
    <source>
        <dbReference type="PROSITE-ProRule" id="PRU00042"/>
    </source>
</evidence>
<feature type="domain" description="C2H2-type" evidence="15">
    <location>
        <begin position="653"/>
        <end position="680"/>
    </location>
</feature>
<comment type="subcellular location">
    <subcellularLocation>
        <location evidence="1">Nucleus</location>
    </subcellularLocation>
</comment>
<feature type="domain" description="C2H2-type" evidence="15">
    <location>
        <begin position="313"/>
        <end position="335"/>
    </location>
</feature>
<evidence type="ECO:0000256" key="11">
    <source>
        <dbReference type="ARBA" id="ARBA00023163"/>
    </source>
</evidence>
<feature type="domain" description="C2H2-type" evidence="15">
    <location>
        <begin position="18"/>
        <end position="45"/>
    </location>
</feature>
<evidence type="ECO:0000256" key="3">
    <source>
        <dbReference type="ARBA" id="ARBA00022481"/>
    </source>
</evidence>
<feature type="compositionally biased region" description="Low complexity" evidence="14">
    <location>
        <begin position="216"/>
        <end position="228"/>
    </location>
</feature>
<feature type="region of interest" description="Disordered" evidence="14">
    <location>
        <begin position="545"/>
        <end position="624"/>
    </location>
</feature>
<dbReference type="Ensembl" id="ENSMAMT00000007066.2">
    <property type="protein sequence ID" value="ENSMAMP00000006878.2"/>
    <property type="gene ID" value="ENSMAMG00000004684.2"/>
</dbReference>
<evidence type="ECO:0000256" key="1">
    <source>
        <dbReference type="ARBA" id="ARBA00004123"/>
    </source>
</evidence>
<keyword evidence="7 13" id="KW-0863">Zinc-finger</keyword>
<reference evidence="16" key="2">
    <citation type="submission" date="2025-09" db="UniProtKB">
        <authorList>
            <consortium name="Ensembl"/>
        </authorList>
    </citation>
    <scope>IDENTIFICATION</scope>
</reference>
<keyword evidence="10" id="KW-0238">DNA-binding</keyword>
<evidence type="ECO:0000256" key="7">
    <source>
        <dbReference type="ARBA" id="ARBA00022771"/>
    </source>
</evidence>
<feature type="compositionally biased region" description="Basic and acidic residues" evidence="14">
    <location>
        <begin position="353"/>
        <end position="363"/>
    </location>
</feature>
<dbReference type="RefSeq" id="XP_033181504.1">
    <property type="nucleotide sequence ID" value="XM_033325613.1"/>
</dbReference>
<feature type="domain" description="C2H2-type" evidence="15">
    <location>
        <begin position="71"/>
        <end position="98"/>
    </location>
</feature>
<dbReference type="FunFam" id="3.30.160.60:FF:000381">
    <property type="entry name" value="zinc finger protein 574"/>
    <property type="match status" value="1"/>
</dbReference>
<dbReference type="Pfam" id="PF00096">
    <property type="entry name" value="zf-C2H2"/>
    <property type="match status" value="7"/>
</dbReference>
<dbReference type="GO" id="GO:0000981">
    <property type="term" value="F:DNA-binding transcription factor activity, RNA polymerase II-specific"/>
    <property type="evidence" value="ECO:0007669"/>
    <property type="project" value="TreeGrafter"/>
</dbReference>
<evidence type="ECO:0000259" key="15">
    <source>
        <dbReference type="PROSITE" id="PS50157"/>
    </source>
</evidence>
<evidence type="ECO:0000256" key="9">
    <source>
        <dbReference type="ARBA" id="ARBA00023015"/>
    </source>
</evidence>
<evidence type="ECO:0000256" key="5">
    <source>
        <dbReference type="ARBA" id="ARBA00022723"/>
    </source>
</evidence>
<evidence type="ECO:0000256" key="6">
    <source>
        <dbReference type="ARBA" id="ARBA00022737"/>
    </source>
</evidence>
<dbReference type="GO" id="GO:0032502">
    <property type="term" value="P:developmental process"/>
    <property type="evidence" value="ECO:0007669"/>
    <property type="project" value="UniProtKB-ARBA"/>
</dbReference>
<dbReference type="FunFam" id="3.30.160.60:FF:000624">
    <property type="entry name" value="zinc finger protein 697"/>
    <property type="match status" value="1"/>
</dbReference>
<feature type="domain" description="C2H2-type" evidence="15">
    <location>
        <begin position="384"/>
        <end position="406"/>
    </location>
</feature>
<dbReference type="FunFam" id="3.30.160.60:FF:001289">
    <property type="entry name" value="Zinc finger protein 574"/>
    <property type="match status" value="1"/>
</dbReference>
<dbReference type="Proteomes" id="UP000261640">
    <property type="component" value="Unplaced"/>
</dbReference>
<comment type="similarity">
    <text evidence="2">Belongs to the krueppel C2H2-type zinc-finger protein family.</text>
</comment>
<dbReference type="InParanoid" id="A0A3Q3KZ99"/>
<evidence type="ECO:0000256" key="4">
    <source>
        <dbReference type="ARBA" id="ARBA00022553"/>
    </source>
</evidence>
<feature type="compositionally biased region" description="Basic and acidic residues" evidence="14">
    <location>
        <begin position="558"/>
        <end position="568"/>
    </location>
</feature>
<dbReference type="PANTHER" id="PTHR24408">
    <property type="entry name" value="ZINC FINGER PROTEIN"/>
    <property type="match status" value="1"/>
</dbReference>
<dbReference type="FunCoup" id="A0A3Q3KZ99">
    <property type="interactions" value="104"/>
</dbReference>
<feature type="region of interest" description="Disordered" evidence="14">
    <location>
        <begin position="204"/>
        <end position="234"/>
    </location>
</feature>
<dbReference type="PROSITE" id="PS50157">
    <property type="entry name" value="ZINC_FINGER_C2H2_2"/>
    <property type="match status" value="17"/>
</dbReference>
<dbReference type="FunFam" id="3.30.160.60:FF:000202">
    <property type="entry name" value="Zinc finger protein 574"/>
    <property type="match status" value="1"/>
</dbReference>
<feature type="compositionally biased region" description="Low complexity" evidence="14">
    <location>
        <begin position="156"/>
        <end position="165"/>
    </location>
</feature>
<feature type="domain" description="C2H2-type" evidence="15">
    <location>
        <begin position="882"/>
        <end position="909"/>
    </location>
</feature>
<evidence type="ECO:0000313" key="17">
    <source>
        <dbReference type="Proteomes" id="UP000261640"/>
    </source>
</evidence>
<feature type="region of interest" description="Disordered" evidence="14">
    <location>
        <begin position="150"/>
        <end position="172"/>
    </location>
</feature>
<feature type="domain" description="C2H2-type" evidence="15">
    <location>
        <begin position="910"/>
        <end position="937"/>
    </location>
</feature>
<accession>A0A3Q3KZ99</accession>
<dbReference type="AlphaFoldDB" id="A0A3Q3KZ99"/>
<keyword evidence="9" id="KW-0805">Transcription regulation</keyword>
<dbReference type="GO" id="GO:0005634">
    <property type="term" value="C:nucleus"/>
    <property type="evidence" value="ECO:0007669"/>
    <property type="project" value="UniProtKB-SubCell"/>
</dbReference>
<feature type="domain" description="C2H2-type" evidence="15">
    <location>
        <begin position="709"/>
        <end position="736"/>
    </location>
</feature>
<dbReference type="InterPro" id="IPR036236">
    <property type="entry name" value="Znf_C2H2_sf"/>
</dbReference>
<reference evidence="16" key="1">
    <citation type="submission" date="2025-08" db="UniProtKB">
        <authorList>
            <consortium name="Ensembl"/>
        </authorList>
    </citation>
    <scope>IDENTIFICATION</scope>
</reference>
<keyword evidence="5" id="KW-0479">Metal-binding</keyword>
<dbReference type="PANTHER" id="PTHR24408:SF58">
    <property type="entry name" value="TRANSCRIPTION FACTOR (TFIIIA), PUTATIVE (AFU_ORTHOLOGUE AFUA_1G05150)-RELATED"/>
    <property type="match status" value="1"/>
</dbReference>
<dbReference type="SMART" id="SM00355">
    <property type="entry name" value="ZnF_C2H2"/>
    <property type="match status" value="19"/>
</dbReference>
<keyword evidence="17" id="KW-1185">Reference proteome</keyword>
<name>A0A3Q3KZ99_9TELE</name>
<evidence type="ECO:0000256" key="2">
    <source>
        <dbReference type="ARBA" id="ARBA00006991"/>
    </source>
</evidence>
<feature type="compositionally biased region" description="Low complexity" evidence="14">
    <location>
        <begin position="606"/>
        <end position="620"/>
    </location>
</feature>
<dbReference type="PROSITE" id="PS00028">
    <property type="entry name" value="ZINC_FINGER_C2H2_1"/>
    <property type="match status" value="19"/>
</dbReference>
<evidence type="ECO:0000256" key="8">
    <source>
        <dbReference type="ARBA" id="ARBA00022833"/>
    </source>
</evidence>
<feature type="domain" description="C2H2-type" evidence="15">
    <location>
        <begin position="681"/>
        <end position="708"/>
    </location>
</feature>
<dbReference type="FunFam" id="3.30.160.60:FF:002212">
    <property type="entry name" value="Zinc finger protein 672"/>
    <property type="match status" value="1"/>
</dbReference>
<organism evidence="16 17">
    <name type="scientific">Mastacembelus armatus</name>
    <name type="common">zig-zag eel</name>
    <dbReference type="NCBI Taxonomy" id="205130"/>
    <lineage>
        <taxon>Eukaryota</taxon>
        <taxon>Metazoa</taxon>
        <taxon>Chordata</taxon>
        <taxon>Craniata</taxon>
        <taxon>Vertebrata</taxon>
        <taxon>Euteleostomi</taxon>
        <taxon>Actinopterygii</taxon>
        <taxon>Neopterygii</taxon>
        <taxon>Teleostei</taxon>
        <taxon>Neoteleostei</taxon>
        <taxon>Acanthomorphata</taxon>
        <taxon>Anabantaria</taxon>
        <taxon>Synbranchiformes</taxon>
        <taxon>Mastacembelidae</taxon>
        <taxon>Mastacembelus</taxon>
    </lineage>
</organism>
<keyword evidence="12" id="KW-0539">Nucleus</keyword>
<keyword evidence="4" id="KW-0597">Phosphoprotein</keyword>
<dbReference type="Gene3D" id="3.30.160.60">
    <property type="entry name" value="Classic Zinc Finger"/>
    <property type="match status" value="12"/>
</dbReference>
<keyword evidence="6" id="KW-0677">Repeat</keyword>
<evidence type="ECO:0000256" key="14">
    <source>
        <dbReference type="SAM" id="MobiDB-lite"/>
    </source>
</evidence>
<dbReference type="OrthoDB" id="8922241at2759"/>
<dbReference type="FunFam" id="3.30.160.60:FF:000045">
    <property type="entry name" value="ZFP69 zinc finger protein B"/>
    <property type="match status" value="1"/>
</dbReference>
<feature type="domain" description="C2H2-type" evidence="15">
    <location>
        <begin position="966"/>
        <end position="993"/>
    </location>
</feature>
<feature type="region of interest" description="Disordered" evidence="14">
    <location>
        <begin position="338"/>
        <end position="363"/>
    </location>
</feature>
<dbReference type="FunFam" id="3.30.160.60:FF:001174">
    <property type="entry name" value="zinc finger protein 527 isoform X1"/>
    <property type="match status" value="1"/>
</dbReference>
<keyword evidence="11" id="KW-0804">Transcription</keyword>
<evidence type="ECO:0000313" key="16">
    <source>
        <dbReference type="Ensembl" id="ENSMAMP00000006878.2"/>
    </source>
</evidence>
<feature type="domain" description="C2H2-type" evidence="15">
    <location>
        <begin position="938"/>
        <end position="965"/>
    </location>
</feature>
<evidence type="ECO:0000256" key="10">
    <source>
        <dbReference type="ARBA" id="ARBA00023125"/>
    </source>
</evidence>
<protein>
    <submittedName>
        <fullName evidence="16">Zinc finger protein 526</fullName>
    </submittedName>
</protein>
<dbReference type="GeneID" id="113136539"/>
<feature type="domain" description="C2H2-type" evidence="15">
    <location>
        <begin position="130"/>
        <end position="157"/>
    </location>
</feature>
<feature type="domain" description="C2H2-type" evidence="15">
    <location>
        <begin position="411"/>
        <end position="438"/>
    </location>
</feature>
<dbReference type="GeneTree" id="ENSGT00940000162624"/>
<dbReference type="GO" id="GO:0008270">
    <property type="term" value="F:zinc ion binding"/>
    <property type="evidence" value="ECO:0007669"/>
    <property type="project" value="UniProtKB-KW"/>
</dbReference>
<feature type="domain" description="C2H2-type" evidence="15">
    <location>
        <begin position="439"/>
        <end position="466"/>
    </location>
</feature>
<dbReference type="Pfam" id="PF12874">
    <property type="entry name" value="zf-met"/>
    <property type="match status" value="1"/>
</dbReference>
<sequence>MAERQQEEDEGLYVAHQYMCSECHQLFNTLEDVLIHQQIHTGQEGEGDCEGEAGEAMAIQSVPEMGHSQHYQCLECGTILVNPEELLQHQEMHMREAGMEVEQQGDVELCEVLETEEDGSEAQVSRPVQYQCLDCLALFDSAETWLEHRRTHSRSSTHSNTETTEYLLQPDGTVTPVNNMQSYVLSEQQAGEILAQVLAMQQQQQQQQQKKHQSVSKPAAPSRSSLLPPVTPTPGSATMHLQILTAQALADNSTAPGQRRSKLPPLLPAVGRGCLTKPGVVENGVQRLELRLASNVQDDTQQQQTEVVVIHPYECSECSLLFQTPEDFLQHQGEHFLGQDKESGESGVMSGFEEGHGRKESTEKVEDIGIRIAEKKAAVWAKTQQCELCNRTFSSMNRLAAHKRVHEQGTHECPECGKVFKKATSLQTHMRSHSGVARYLCVDCGNGFTTEMTLIMHRKSHTADPLHKCQFCNKTFTNMTKYLYHRRTHLNRDSFSTSAPVYMVSAPRRASLSALEILQRARENRNPRLDEDNLLAPLTEEEMEKLGEEPMQCGSLSEVDKQKEDGNKEMSAPLECNTDDSQQVQDAIKSGLATNPAPLDHPGVGTTSSSTDSTEAASSDKGPFTCRSCSKTFPSQMQLVHHRRKSHVTERSFVCGICGKSFKKQIHVHNHIRTHTGERPFQCSDCGKTFSSVANLMRHNLIHSGLRPYRCDVCHRSFSQSSNLRQHSLLHSSAATLCCPDCPATFRWPTKLATHRYTQHPGAPAPFPCPHCDAGFLTRRQRESHCLEQHPTLVQAATGIEVGKEPNNHAELGKDLTSELSSSATVETESGDSASLVRGGLDCNICGKKLNSPANLRLHRLSHFSIGPGRPRCTPGKRPKAHQCPVCGKLFVSSSGVALHQRVHTGERPFPCQVCGKRFRQNTHLREHLRTHSGERPFRCEVCGKGFIQSMHLAEHRRTHTGERPHVCPLCGKAFKTFSNLRNHKKTHVRQQKLDEEAAAQAAMETSSAVAVVDASAVELATRQPQLIQIQASDLQQTQGTPTIMCNEFGETIAIIETSEGGGTASGAGFGDLSHSFGERPHHGHSCCGWSAAPLRMS</sequence>
<feature type="domain" description="C2H2-type" evidence="15">
    <location>
        <begin position="841"/>
        <end position="868"/>
    </location>
</feature>
<feature type="domain" description="C2H2-type" evidence="15">
    <location>
        <begin position="624"/>
        <end position="652"/>
    </location>
</feature>
<keyword evidence="3" id="KW-0488">Methylation</keyword>
<dbReference type="Pfam" id="PF13912">
    <property type="entry name" value="zf-C2H2_6"/>
    <property type="match status" value="3"/>
</dbReference>
<evidence type="ECO:0000256" key="12">
    <source>
        <dbReference type="ARBA" id="ARBA00023242"/>
    </source>
</evidence>
<dbReference type="GO" id="GO:0043565">
    <property type="term" value="F:sequence-specific DNA binding"/>
    <property type="evidence" value="ECO:0007669"/>
    <property type="project" value="TreeGrafter"/>
</dbReference>
<dbReference type="InterPro" id="IPR013087">
    <property type="entry name" value="Znf_C2H2_type"/>
</dbReference>
<dbReference type="CTD" id="116115"/>
<keyword evidence="8" id="KW-0862">Zinc</keyword>
<dbReference type="FunFam" id="3.30.160.60:FF:000145">
    <property type="entry name" value="Zinc finger protein 574"/>
    <property type="match status" value="1"/>
</dbReference>
<feature type="domain" description="C2H2-type" evidence="15">
    <location>
        <begin position="467"/>
        <end position="494"/>
    </location>
</feature>
<proteinExistence type="inferred from homology"/>